<name>A0A2P6RKV0_ROSCH</name>
<sequence>MVLLKKQELSILLDELVFLALVLSYAPKSEHAWSHRRWVIKLIVGKCSTLQEIVTKEFELVEKIAEVYIQFRNCVLLICKEVKNVLPCMVSSLLIGDLHDNVQRWLDLFPQSSCI</sequence>
<dbReference type="PANTHER" id="PTHR11129:SF10">
    <property type="entry name" value="PROTEIN PRENYLYLTRANSFERASE SUPERFAMILY PROTEIN"/>
    <property type="match status" value="1"/>
</dbReference>
<comment type="similarity">
    <text evidence="1">Belongs to the protein prenyltransferase subunit alpha family.</text>
</comment>
<evidence type="ECO:0000256" key="3">
    <source>
        <dbReference type="ARBA" id="ARBA00022679"/>
    </source>
</evidence>
<dbReference type="PROSITE" id="PS51147">
    <property type="entry name" value="PFTA"/>
    <property type="match status" value="1"/>
</dbReference>
<dbReference type="EMBL" id="PDCK01000040">
    <property type="protein sequence ID" value="PRQ47066.1"/>
    <property type="molecule type" value="Genomic_DNA"/>
</dbReference>
<dbReference type="GO" id="GO:0005953">
    <property type="term" value="C:CAAX-protein geranylgeranyltransferase complex"/>
    <property type="evidence" value="ECO:0007669"/>
    <property type="project" value="TreeGrafter"/>
</dbReference>
<dbReference type="GO" id="GO:0005965">
    <property type="term" value="C:protein farnesyltransferase complex"/>
    <property type="evidence" value="ECO:0007669"/>
    <property type="project" value="TreeGrafter"/>
</dbReference>
<evidence type="ECO:0000256" key="4">
    <source>
        <dbReference type="ARBA" id="ARBA00022737"/>
    </source>
</evidence>
<dbReference type="STRING" id="74649.A0A2P6RKV0"/>
<organism evidence="6 7">
    <name type="scientific">Rosa chinensis</name>
    <name type="common">China rose</name>
    <dbReference type="NCBI Taxonomy" id="74649"/>
    <lineage>
        <taxon>Eukaryota</taxon>
        <taxon>Viridiplantae</taxon>
        <taxon>Streptophyta</taxon>
        <taxon>Embryophyta</taxon>
        <taxon>Tracheophyta</taxon>
        <taxon>Spermatophyta</taxon>
        <taxon>Magnoliopsida</taxon>
        <taxon>eudicotyledons</taxon>
        <taxon>Gunneridae</taxon>
        <taxon>Pentapetalae</taxon>
        <taxon>rosids</taxon>
        <taxon>fabids</taxon>
        <taxon>Rosales</taxon>
        <taxon>Rosaceae</taxon>
        <taxon>Rosoideae</taxon>
        <taxon>Rosoideae incertae sedis</taxon>
        <taxon>Rosa</taxon>
    </lineage>
</organism>
<feature type="chain" id="PRO_5015159311" evidence="5">
    <location>
        <begin position="25"/>
        <end position="115"/>
    </location>
</feature>
<dbReference type="Gene3D" id="1.25.40.120">
    <property type="entry name" value="Protein prenylyltransferase"/>
    <property type="match status" value="1"/>
</dbReference>
<keyword evidence="2" id="KW-0637">Prenyltransferase</keyword>
<evidence type="ECO:0000256" key="2">
    <source>
        <dbReference type="ARBA" id="ARBA00022602"/>
    </source>
</evidence>
<evidence type="ECO:0000256" key="5">
    <source>
        <dbReference type="SAM" id="SignalP"/>
    </source>
</evidence>
<keyword evidence="4" id="KW-0677">Repeat</keyword>
<dbReference type="AlphaFoldDB" id="A0A2P6RKV0"/>
<dbReference type="GO" id="GO:0004662">
    <property type="term" value="F:CAAX-protein geranylgeranyltransferase activity"/>
    <property type="evidence" value="ECO:0007669"/>
    <property type="project" value="TreeGrafter"/>
</dbReference>
<dbReference type="Gramene" id="PRQ47066">
    <property type="protein sequence ID" value="PRQ47066"/>
    <property type="gene ID" value="RchiOBHm_Chr2g0095691"/>
</dbReference>
<keyword evidence="7" id="KW-1185">Reference proteome</keyword>
<comment type="caution">
    <text evidence="6">The sequence shown here is derived from an EMBL/GenBank/DDBJ whole genome shotgun (WGS) entry which is preliminary data.</text>
</comment>
<evidence type="ECO:0000313" key="6">
    <source>
        <dbReference type="EMBL" id="PRQ47066.1"/>
    </source>
</evidence>
<gene>
    <name evidence="6" type="ORF">RchiOBHm_Chr2g0095691</name>
</gene>
<keyword evidence="5" id="KW-0732">Signal</keyword>
<protein>
    <submittedName>
        <fullName evidence="6">Uncharacterized protein</fullName>
    </submittedName>
</protein>
<evidence type="ECO:0000313" key="7">
    <source>
        <dbReference type="Proteomes" id="UP000238479"/>
    </source>
</evidence>
<dbReference type="SUPFAM" id="SSF48439">
    <property type="entry name" value="Protein prenylyltransferase"/>
    <property type="match status" value="1"/>
</dbReference>
<dbReference type="Pfam" id="PF01239">
    <property type="entry name" value="PPTA"/>
    <property type="match status" value="1"/>
</dbReference>
<dbReference type="GO" id="GO:0004660">
    <property type="term" value="F:protein farnesyltransferase activity"/>
    <property type="evidence" value="ECO:0007669"/>
    <property type="project" value="TreeGrafter"/>
</dbReference>
<keyword evidence="3" id="KW-0808">Transferase</keyword>
<proteinExistence type="inferred from homology"/>
<reference evidence="6 7" key="1">
    <citation type="journal article" date="2018" name="Nat. Genet.">
        <title>The Rosa genome provides new insights in the design of modern roses.</title>
        <authorList>
            <person name="Bendahmane M."/>
        </authorList>
    </citation>
    <scope>NUCLEOTIDE SEQUENCE [LARGE SCALE GENOMIC DNA]</scope>
    <source>
        <strain evidence="7">cv. Old Blush</strain>
    </source>
</reference>
<dbReference type="Proteomes" id="UP000238479">
    <property type="component" value="Chromosome 2"/>
</dbReference>
<accession>A0A2P6RKV0</accession>
<dbReference type="InterPro" id="IPR002088">
    <property type="entry name" value="Prenyl_trans_a"/>
</dbReference>
<dbReference type="PANTHER" id="PTHR11129">
    <property type="entry name" value="PROTEIN FARNESYLTRANSFERASE ALPHA SUBUNIT/RAB GERANYLGERANYL TRANSFERASE ALPHA SUBUNIT"/>
    <property type="match status" value="1"/>
</dbReference>
<feature type="signal peptide" evidence="5">
    <location>
        <begin position="1"/>
        <end position="24"/>
    </location>
</feature>
<evidence type="ECO:0000256" key="1">
    <source>
        <dbReference type="ARBA" id="ARBA00006734"/>
    </source>
</evidence>